<feature type="binding site" evidence="2">
    <location>
        <position position="63"/>
    </location>
    <ligand>
        <name>ATP</name>
        <dbReference type="ChEBI" id="CHEBI:30616"/>
    </ligand>
</feature>
<dbReference type="SMART" id="SM00671">
    <property type="entry name" value="SEL1"/>
    <property type="match status" value="19"/>
</dbReference>
<sequence length="1268" mass="146852">MSKDTKVKDLNYYIDWLEKSITEEHIELYEYSDFKNIQLIGSGAYGNVYRVNRKYSNRIFALKSFNYEKQTLNEVVKELKLHRSVNYHENIIRLYGITRVEIDTIQKYSFVLEYADSGTLNTYLNENFNKLDWNDKYNLASQLASAIEFLHEKDTIHRDLHGNNILIHQKNIKLADFGLSKKIAEASSNTSKILGVMPYIDPKKLENQNYKLDKKSDVYSIGVLLWQISSGYKPFYELDHDAGLVLAILNGKREEIINGTPIKYSNLYRECWKYEPNERPNIQKIVSTLKSITSLEEINTTMINNFIEKKENHLLEIYEANSELSKETIDLNNELMSDNELNLVEYNTKSNERVNSESKINDSEETDQQISHKIPKSSKVRQESLIDNSDYYSSSTDVTEAIKAVVNNNNTIQNQNYENSLLSASSDQVTRMSIDLIEFINVDSLIAFLIEKHDRGITFEQIQQLISKQILKTNQATDRFIKWLLKNQNQSKYIWFFGLFYYYNILLEKNSSIKAFELFSKAANDNYSIAQVYLAKCYYDGYGTENNCYFAFYWYQKSVENGSIIGQFYLGNCYEFGIGTEKNEKKSVYFYKEAARNGNVIARLYLANCYRLGKGIEKNEIKAFKYYETLAKQEISDAQLRLGDCYYYGIGTKIDKIQAKCWYEKATNNGNIIAKNIFKKNYNIKTGVEIDKSKKIKFYKILFNKSLSQLGFYYFGKLLLKTNYEKSFYYFQKAAENGCKFAQFNLGGCYQLGDGVMKDLRNVKAFEFAKTIADKGHRDVQYLLGQYYIHGEGVNKDEKKAFELFRKSFKKNIKYLPSNKEIMINEKKDFEYSKLFARIINIDSYINLGYCYDMGIGTEINKMKAFKYYKIAAENGNEIALYNLGYCYLDETGVEKDEKKAFECYKKSADQGCLDAQFQLGCCYKEGIGTEVNNIKAFEFYKIAADKGYDKAQFCLGCLYENGKGIEKDDNKAFEYYEKSANQGYLNAISQLGYCYDEGIGTEINRIKAFELYKEAAEKEHKVAQNNLGVLYENGEGTKKNLEKAFYWINKAAEDGSEYYELGNFVDKDEIKAFELYKESAENGHISAKFQLGYCYVNGIGTEINKEKGFELYNDAAGSNFKNHFEEIVNDLDKVNYWYHKAAESDNKYALYKLGEFYELGKGVWENKVRAYVFYKKSANLGLVDAQYKLGYCYEKGFGTDMNKVKAFGLHKIAAEGGSIFAQKSLAYLYEQGEGTNKNLENAIYWYNKAVENGYLDVKENLSILLNK</sequence>
<name>A0A2N1N3G2_9GLOM</name>
<proteinExistence type="inferred from homology"/>
<protein>
    <recommendedName>
        <fullName evidence="5">Protein kinase domain-containing protein</fullName>
    </recommendedName>
</protein>
<dbReference type="GO" id="GO:0004672">
    <property type="term" value="F:protein kinase activity"/>
    <property type="evidence" value="ECO:0007669"/>
    <property type="project" value="InterPro"/>
</dbReference>
<dbReference type="PROSITE" id="PS50011">
    <property type="entry name" value="PROTEIN_KINASE_DOM"/>
    <property type="match status" value="1"/>
</dbReference>
<dbReference type="InterPro" id="IPR001245">
    <property type="entry name" value="Ser-Thr/Tyr_kinase_cat_dom"/>
</dbReference>
<dbReference type="SUPFAM" id="SSF81901">
    <property type="entry name" value="HCP-like"/>
    <property type="match status" value="5"/>
</dbReference>
<dbReference type="InterPro" id="IPR017441">
    <property type="entry name" value="Protein_kinase_ATP_BS"/>
</dbReference>
<dbReference type="GO" id="GO:0005524">
    <property type="term" value="F:ATP binding"/>
    <property type="evidence" value="ECO:0007669"/>
    <property type="project" value="UniProtKB-UniRule"/>
</dbReference>
<evidence type="ECO:0000313" key="6">
    <source>
        <dbReference type="EMBL" id="PKK68416.1"/>
    </source>
</evidence>
<evidence type="ECO:0000313" key="7">
    <source>
        <dbReference type="Proteomes" id="UP000233469"/>
    </source>
</evidence>
<dbReference type="VEuPathDB" id="FungiDB:RhiirA1_460010"/>
<keyword evidence="2" id="KW-0067">ATP-binding</keyword>
<dbReference type="InterPro" id="IPR050767">
    <property type="entry name" value="Sel1_AlgK"/>
</dbReference>
<feature type="domain" description="Protein kinase" evidence="5">
    <location>
        <begin position="34"/>
        <end position="292"/>
    </location>
</feature>
<dbReference type="Pfam" id="PF07714">
    <property type="entry name" value="PK_Tyr_Ser-Thr"/>
    <property type="match status" value="1"/>
</dbReference>
<dbReference type="InterPro" id="IPR006597">
    <property type="entry name" value="Sel1-like"/>
</dbReference>
<reference evidence="6 7" key="2">
    <citation type="submission" date="2017-10" db="EMBL/GenBank/DDBJ databases">
        <title>Extensive intraspecific genome diversity in a model arbuscular mycorrhizal fungus.</title>
        <authorList>
            <person name="Chen E.C.H."/>
            <person name="Morin E."/>
            <person name="Baudet D."/>
            <person name="Noel J."/>
            <person name="Ndikumana S."/>
            <person name="Charron P."/>
            <person name="St-Onge C."/>
            <person name="Giorgi J."/>
            <person name="Grigoriev I.V."/>
            <person name="Roux C."/>
            <person name="Martin F.M."/>
            <person name="Corradi N."/>
        </authorList>
    </citation>
    <scope>NUCLEOTIDE SEQUENCE [LARGE SCALE GENOMIC DNA]</scope>
    <source>
        <strain evidence="6 7">C2</strain>
    </source>
</reference>
<comment type="similarity">
    <text evidence="1">Belongs to the sel-1 family.</text>
</comment>
<dbReference type="PROSITE" id="PS00107">
    <property type="entry name" value="PROTEIN_KINASE_ATP"/>
    <property type="match status" value="1"/>
</dbReference>
<dbReference type="InterPro" id="IPR011990">
    <property type="entry name" value="TPR-like_helical_dom_sf"/>
</dbReference>
<organism evidence="6 7">
    <name type="scientific">Rhizophagus irregularis</name>
    <dbReference type="NCBI Taxonomy" id="588596"/>
    <lineage>
        <taxon>Eukaryota</taxon>
        <taxon>Fungi</taxon>
        <taxon>Fungi incertae sedis</taxon>
        <taxon>Mucoromycota</taxon>
        <taxon>Glomeromycotina</taxon>
        <taxon>Glomeromycetes</taxon>
        <taxon>Glomerales</taxon>
        <taxon>Glomeraceae</taxon>
        <taxon>Rhizophagus</taxon>
    </lineage>
</organism>
<dbReference type="VEuPathDB" id="FungiDB:FUN_025161"/>
<dbReference type="PANTHER" id="PTHR11102:SF160">
    <property type="entry name" value="ERAD-ASSOCIATED E3 UBIQUITIN-PROTEIN LIGASE COMPONENT HRD3"/>
    <property type="match status" value="1"/>
</dbReference>
<dbReference type="Pfam" id="PF08238">
    <property type="entry name" value="Sel1"/>
    <property type="match status" value="20"/>
</dbReference>
<feature type="region of interest" description="Disordered" evidence="4">
    <location>
        <begin position="352"/>
        <end position="377"/>
    </location>
</feature>
<keyword evidence="2" id="KW-0547">Nucleotide-binding</keyword>
<dbReference type="Proteomes" id="UP000233469">
    <property type="component" value="Unassembled WGS sequence"/>
</dbReference>
<dbReference type="AlphaFoldDB" id="A0A2N1N3G2"/>
<reference evidence="6 7" key="1">
    <citation type="submission" date="2016-04" db="EMBL/GenBank/DDBJ databases">
        <title>Genome analyses suggest a sexual origin of heterokaryosis in a supposedly ancient asexual fungus.</title>
        <authorList>
            <person name="Ropars J."/>
            <person name="Sedzielewska K."/>
            <person name="Noel J."/>
            <person name="Charron P."/>
            <person name="Farinelli L."/>
            <person name="Marton T."/>
            <person name="Kruger M."/>
            <person name="Pelin A."/>
            <person name="Brachmann A."/>
            <person name="Corradi N."/>
        </authorList>
    </citation>
    <scope>NUCLEOTIDE SEQUENCE [LARGE SCALE GENOMIC DNA]</scope>
    <source>
        <strain evidence="6 7">C2</strain>
    </source>
</reference>
<evidence type="ECO:0000256" key="2">
    <source>
        <dbReference type="PROSITE-ProRule" id="PRU10141"/>
    </source>
</evidence>
<dbReference type="Gene3D" id="1.25.40.10">
    <property type="entry name" value="Tetratricopeptide repeat domain"/>
    <property type="match status" value="6"/>
</dbReference>
<evidence type="ECO:0000256" key="3">
    <source>
        <dbReference type="SAM" id="Coils"/>
    </source>
</evidence>
<evidence type="ECO:0000259" key="5">
    <source>
        <dbReference type="PROSITE" id="PS50011"/>
    </source>
</evidence>
<dbReference type="VEuPathDB" id="FungiDB:RhiirFUN_024553"/>
<dbReference type="EMBL" id="LLXL01000842">
    <property type="protein sequence ID" value="PKK68416.1"/>
    <property type="molecule type" value="Genomic_DNA"/>
</dbReference>
<dbReference type="PANTHER" id="PTHR11102">
    <property type="entry name" value="SEL-1-LIKE PROTEIN"/>
    <property type="match status" value="1"/>
</dbReference>
<dbReference type="PRINTS" id="PR00109">
    <property type="entry name" value="TYRKINASE"/>
</dbReference>
<dbReference type="Gene3D" id="1.10.510.10">
    <property type="entry name" value="Transferase(Phosphotransferase) domain 1"/>
    <property type="match status" value="1"/>
</dbReference>
<gene>
    <name evidence="6" type="ORF">RhiirC2_851445</name>
</gene>
<feature type="coiled-coil region" evidence="3">
    <location>
        <begin position="1007"/>
        <end position="1034"/>
    </location>
</feature>
<accession>A0A2N1N3G2</accession>
<dbReference type="InterPro" id="IPR011009">
    <property type="entry name" value="Kinase-like_dom_sf"/>
</dbReference>
<dbReference type="SUPFAM" id="SSF56112">
    <property type="entry name" value="Protein kinase-like (PK-like)"/>
    <property type="match status" value="1"/>
</dbReference>
<feature type="compositionally biased region" description="Basic and acidic residues" evidence="4">
    <location>
        <begin position="352"/>
        <end position="362"/>
    </location>
</feature>
<evidence type="ECO:0000256" key="4">
    <source>
        <dbReference type="SAM" id="MobiDB-lite"/>
    </source>
</evidence>
<evidence type="ECO:0000256" key="1">
    <source>
        <dbReference type="ARBA" id="ARBA00038101"/>
    </source>
</evidence>
<dbReference type="InterPro" id="IPR000719">
    <property type="entry name" value="Prot_kinase_dom"/>
</dbReference>
<comment type="caution">
    <text evidence="6">The sequence shown here is derived from an EMBL/GenBank/DDBJ whole genome shotgun (WGS) entry which is preliminary data.</text>
</comment>
<keyword evidence="3" id="KW-0175">Coiled coil</keyword>